<proteinExistence type="predicted"/>
<gene>
    <name evidence="1" type="ORF">BL253_27920</name>
</gene>
<dbReference type="STRING" id="1834516.BL253_27920"/>
<name>A0A1V2I3T9_9ACTN</name>
<dbReference type="AlphaFoldDB" id="A0A1V2I3T9"/>
<dbReference type="EMBL" id="MOMC01000062">
    <property type="protein sequence ID" value="ONH25200.1"/>
    <property type="molecule type" value="Genomic_DNA"/>
</dbReference>
<evidence type="ECO:0000313" key="2">
    <source>
        <dbReference type="Proteomes" id="UP000188929"/>
    </source>
</evidence>
<keyword evidence="2" id="KW-1185">Reference proteome</keyword>
<dbReference type="OrthoDB" id="9842878at2"/>
<organism evidence="1 2">
    <name type="scientific">Pseudofrankia asymbiotica</name>
    <dbReference type="NCBI Taxonomy" id="1834516"/>
    <lineage>
        <taxon>Bacteria</taxon>
        <taxon>Bacillati</taxon>
        <taxon>Actinomycetota</taxon>
        <taxon>Actinomycetes</taxon>
        <taxon>Frankiales</taxon>
        <taxon>Frankiaceae</taxon>
        <taxon>Pseudofrankia</taxon>
    </lineage>
</organism>
<reference evidence="2" key="1">
    <citation type="submission" date="2016-10" db="EMBL/GenBank/DDBJ databases">
        <title>Frankia sp. NRRL B-16386 Genome sequencing.</title>
        <authorList>
            <person name="Ghodhbane-Gtari F."/>
            <person name="Swanson E."/>
            <person name="Gueddou A."/>
            <person name="Hezbri K."/>
            <person name="Ktari K."/>
            <person name="Nouioui I."/>
            <person name="Morris K."/>
            <person name="Simpson S."/>
            <person name="Abebe-Akele F."/>
            <person name="Thomas K."/>
            <person name="Gtari M."/>
            <person name="Tisa L.S."/>
        </authorList>
    </citation>
    <scope>NUCLEOTIDE SEQUENCE [LARGE SCALE GENOMIC DNA]</scope>
    <source>
        <strain evidence="2">NRRL B-16386</strain>
    </source>
</reference>
<comment type="caution">
    <text evidence="1">The sequence shown here is derived from an EMBL/GenBank/DDBJ whole genome shotgun (WGS) entry which is preliminary data.</text>
</comment>
<evidence type="ECO:0000313" key="1">
    <source>
        <dbReference type="EMBL" id="ONH25200.1"/>
    </source>
</evidence>
<dbReference type="Proteomes" id="UP000188929">
    <property type="component" value="Unassembled WGS sequence"/>
</dbReference>
<protein>
    <submittedName>
        <fullName evidence="1">Uncharacterized protein</fullName>
    </submittedName>
</protein>
<accession>A0A1V2I3T9</accession>
<dbReference type="RefSeq" id="WP_076820370.1">
    <property type="nucleotide sequence ID" value="NZ_MOMC01000062.1"/>
</dbReference>
<sequence length="108" mass="11796">MRTVDRHTGVAIDLPDQLPAGWTVVDHGEGFEVLRKTSPTTTVEINFTVGSSGEENDDEDDGPADIGVWFYLITDGGRNLPDSRSEGWDTDLPGLLTYADQAIFGEVR</sequence>